<dbReference type="Pfam" id="PF14086">
    <property type="entry name" value="DUF4266"/>
    <property type="match status" value="1"/>
</dbReference>
<dbReference type="RefSeq" id="WP_145195038.1">
    <property type="nucleotide sequence ID" value="NZ_CP036434.1"/>
</dbReference>
<gene>
    <name evidence="3" type="ORF">Poly30_10990</name>
</gene>
<feature type="region of interest" description="Disordered" evidence="1">
    <location>
        <begin position="1"/>
        <end position="23"/>
    </location>
</feature>
<protein>
    <recommendedName>
        <fullName evidence="2">DUF4266 domain-containing protein</fullName>
    </recommendedName>
</protein>
<evidence type="ECO:0000256" key="1">
    <source>
        <dbReference type="SAM" id="MobiDB-lite"/>
    </source>
</evidence>
<sequence>MRSSLSRFRSASLAAAPRVPRAARAPRRTVLTLVSIPLLLLGGACNTVEFYQKGPLSDPTMQYSESPAQLHWQQKVQYSDEGAAGGIGTTAGGGCGCY</sequence>
<accession>A0A518ENE5</accession>
<dbReference type="Proteomes" id="UP000320390">
    <property type="component" value="Chromosome"/>
</dbReference>
<evidence type="ECO:0000313" key="3">
    <source>
        <dbReference type="EMBL" id="QDV05601.1"/>
    </source>
</evidence>
<proteinExistence type="predicted"/>
<evidence type="ECO:0000313" key="4">
    <source>
        <dbReference type="Proteomes" id="UP000320390"/>
    </source>
</evidence>
<reference evidence="3 4" key="1">
    <citation type="submission" date="2019-02" db="EMBL/GenBank/DDBJ databases">
        <title>Deep-cultivation of Planctomycetes and their phenomic and genomic characterization uncovers novel biology.</title>
        <authorList>
            <person name="Wiegand S."/>
            <person name="Jogler M."/>
            <person name="Boedeker C."/>
            <person name="Pinto D."/>
            <person name="Vollmers J."/>
            <person name="Rivas-Marin E."/>
            <person name="Kohn T."/>
            <person name="Peeters S.H."/>
            <person name="Heuer A."/>
            <person name="Rast P."/>
            <person name="Oberbeckmann S."/>
            <person name="Bunk B."/>
            <person name="Jeske O."/>
            <person name="Meyerdierks A."/>
            <person name="Storesund J.E."/>
            <person name="Kallscheuer N."/>
            <person name="Luecker S."/>
            <person name="Lage O.M."/>
            <person name="Pohl T."/>
            <person name="Merkel B.J."/>
            <person name="Hornburger P."/>
            <person name="Mueller R.-W."/>
            <person name="Bruemmer F."/>
            <person name="Labrenz M."/>
            <person name="Spormann A.M."/>
            <person name="Op den Camp H."/>
            <person name="Overmann J."/>
            <person name="Amann R."/>
            <person name="Jetten M.S.M."/>
            <person name="Mascher T."/>
            <person name="Medema M.H."/>
            <person name="Devos D.P."/>
            <person name="Kaster A.-K."/>
            <person name="Ovreas L."/>
            <person name="Rohde M."/>
            <person name="Galperin M.Y."/>
            <person name="Jogler C."/>
        </authorList>
    </citation>
    <scope>NUCLEOTIDE SEQUENCE [LARGE SCALE GENOMIC DNA]</scope>
    <source>
        <strain evidence="3 4">Poly30</strain>
    </source>
</reference>
<organism evidence="3 4">
    <name type="scientific">Saltatorellus ferox</name>
    <dbReference type="NCBI Taxonomy" id="2528018"/>
    <lineage>
        <taxon>Bacteria</taxon>
        <taxon>Pseudomonadati</taxon>
        <taxon>Planctomycetota</taxon>
        <taxon>Planctomycetia</taxon>
        <taxon>Planctomycetia incertae sedis</taxon>
        <taxon>Saltatorellus</taxon>
    </lineage>
</organism>
<dbReference type="InterPro" id="IPR025362">
    <property type="entry name" value="DUF4266"/>
</dbReference>
<dbReference type="AlphaFoldDB" id="A0A518ENE5"/>
<feature type="domain" description="DUF4266" evidence="2">
    <location>
        <begin position="48"/>
        <end position="97"/>
    </location>
</feature>
<keyword evidence="4" id="KW-1185">Reference proteome</keyword>
<name>A0A518ENE5_9BACT</name>
<dbReference type="EMBL" id="CP036434">
    <property type="protein sequence ID" value="QDV05601.1"/>
    <property type="molecule type" value="Genomic_DNA"/>
</dbReference>
<evidence type="ECO:0000259" key="2">
    <source>
        <dbReference type="Pfam" id="PF14086"/>
    </source>
</evidence>